<name>K9H2W8_9PROT</name>
<dbReference type="NCBIfam" id="TIGR01428">
    <property type="entry name" value="HAD_type_II"/>
    <property type="match status" value="1"/>
</dbReference>
<dbReference type="PRINTS" id="PR00413">
    <property type="entry name" value="HADHALOGNASE"/>
</dbReference>
<dbReference type="InterPro" id="IPR036412">
    <property type="entry name" value="HAD-like_sf"/>
</dbReference>
<dbReference type="InterPro" id="IPR006439">
    <property type="entry name" value="HAD-SF_hydro_IA"/>
</dbReference>
<dbReference type="STRING" id="1238182.C882_3777"/>
<dbReference type="Proteomes" id="UP000009881">
    <property type="component" value="Unassembled WGS sequence"/>
</dbReference>
<comment type="function">
    <text evidence="3">Catalyzes the hydrolytic dehalogenation of small (S)-2-haloalkanoic acids to yield the corresponding (R)-2-hydroxyalkanoic acids.</text>
</comment>
<dbReference type="Pfam" id="PF00702">
    <property type="entry name" value="Hydrolase"/>
    <property type="match status" value="1"/>
</dbReference>
<dbReference type="SUPFAM" id="SSF56784">
    <property type="entry name" value="HAD-like"/>
    <property type="match status" value="1"/>
</dbReference>
<organism evidence="5 6">
    <name type="scientific">Caenispirillum salinarum AK4</name>
    <dbReference type="NCBI Taxonomy" id="1238182"/>
    <lineage>
        <taxon>Bacteria</taxon>
        <taxon>Pseudomonadati</taxon>
        <taxon>Pseudomonadota</taxon>
        <taxon>Alphaproteobacteria</taxon>
        <taxon>Rhodospirillales</taxon>
        <taxon>Novispirillaceae</taxon>
        <taxon>Caenispirillum</taxon>
    </lineage>
</organism>
<evidence type="ECO:0000256" key="2">
    <source>
        <dbReference type="ARBA" id="ARBA00022801"/>
    </source>
</evidence>
<dbReference type="eggNOG" id="COG1011">
    <property type="taxonomic scope" value="Bacteria"/>
</dbReference>
<dbReference type="PANTHER" id="PTHR43316:SF3">
    <property type="entry name" value="HALOACID DEHALOGENASE, TYPE II (AFU_ORTHOLOGUE AFUA_2G07750)-RELATED"/>
    <property type="match status" value="1"/>
</dbReference>
<evidence type="ECO:0000256" key="1">
    <source>
        <dbReference type="ARBA" id="ARBA00008106"/>
    </source>
</evidence>
<evidence type="ECO:0000256" key="4">
    <source>
        <dbReference type="SAM" id="MobiDB-lite"/>
    </source>
</evidence>
<keyword evidence="6" id="KW-1185">Reference proteome</keyword>
<dbReference type="SFLD" id="SFLDG01135">
    <property type="entry name" value="C1.5.6:_HAD__Beta-PGM__Phospha"/>
    <property type="match status" value="1"/>
</dbReference>
<dbReference type="PANTHER" id="PTHR43316">
    <property type="entry name" value="HYDROLASE, HALOACID DELAHOGENASE-RELATED"/>
    <property type="match status" value="1"/>
</dbReference>
<dbReference type="NCBIfam" id="TIGR01493">
    <property type="entry name" value="HAD-SF-IA-v2"/>
    <property type="match status" value="1"/>
</dbReference>
<dbReference type="InterPro" id="IPR023214">
    <property type="entry name" value="HAD_sf"/>
</dbReference>
<comment type="catalytic activity">
    <reaction evidence="3">
        <text>an (S)-2-haloacid + H2O = a (2R)-2-hydroxycarboxylate + a halide anion + H(+)</text>
        <dbReference type="Rhea" id="RHEA:11192"/>
        <dbReference type="ChEBI" id="CHEBI:15377"/>
        <dbReference type="ChEBI" id="CHEBI:15378"/>
        <dbReference type="ChEBI" id="CHEBI:16042"/>
        <dbReference type="ChEBI" id="CHEBI:58314"/>
        <dbReference type="ChEBI" id="CHEBI:137405"/>
        <dbReference type="EC" id="3.8.1.2"/>
    </reaction>
</comment>
<dbReference type="EC" id="3.8.1.2" evidence="3"/>
<keyword evidence="2 3" id="KW-0378">Hydrolase</keyword>
<dbReference type="GO" id="GO:0018784">
    <property type="term" value="F:(S)-2-haloacid dehalogenase activity"/>
    <property type="evidence" value="ECO:0007669"/>
    <property type="project" value="UniProtKB-UniRule"/>
</dbReference>
<comment type="caution">
    <text evidence="5">The sequence shown here is derived from an EMBL/GenBank/DDBJ whole genome shotgun (WGS) entry which is preliminary data.</text>
</comment>
<dbReference type="OrthoDB" id="7989657at2"/>
<sequence length="242" mass="26511">MPQSPTPDLVIRAPAGGPIPAGACVFDAYGTLFDVSAAARHLHDRLGEQMAPLSDLWRRKQLEYTWLRSLMGRYADFWQVTGEALRFSMDSLGLEGDDLYAALMDLYRRLDAFAEVPGVLQALNDGGIRCAILSNGSPAMLQSAVRNARLENLLEVALSVDELAIYKPDPRVYQLACDRLDLAPEKIVFLSSNAWDVAGAAAFGFRVVWINRYAQAPERLPAGPEGELRTLSPLPDLVTPAP</sequence>
<dbReference type="InterPro" id="IPR023198">
    <property type="entry name" value="PGP-like_dom2"/>
</dbReference>
<dbReference type="SFLD" id="SFLDF00045">
    <property type="entry name" value="2-haloacid_dehalogenase"/>
    <property type="match status" value="1"/>
</dbReference>
<proteinExistence type="inferred from homology"/>
<evidence type="ECO:0000313" key="5">
    <source>
        <dbReference type="EMBL" id="EKV31404.1"/>
    </source>
</evidence>
<dbReference type="EMBL" id="ANHY01000006">
    <property type="protein sequence ID" value="EKV31404.1"/>
    <property type="molecule type" value="Genomic_DNA"/>
</dbReference>
<protein>
    <recommendedName>
        <fullName evidence="3">(S)-2-haloacid dehalogenase</fullName>
        <ecNumber evidence="3">3.8.1.2</ecNumber>
    </recommendedName>
    <alternativeName>
        <fullName evidence="3">2-haloalkanoic acid dehalogenase</fullName>
    </alternativeName>
    <alternativeName>
        <fullName evidence="3">Halocarboxylic acid halidohydrolase</fullName>
    </alternativeName>
    <alternativeName>
        <fullName evidence="3">L-2-haloacid dehalogenase</fullName>
    </alternativeName>
</protein>
<evidence type="ECO:0000313" key="6">
    <source>
        <dbReference type="Proteomes" id="UP000009881"/>
    </source>
</evidence>
<feature type="region of interest" description="Disordered" evidence="4">
    <location>
        <begin position="222"/>
        <end position="242"/>
    </location>
</feature>
<dbReference type="SFLD" id="SFLDG01129">
    <property type="entry name" value="C1.5:_HAD__Beta-PGM__Phosphata"/>
    <property type="match status" value="1"/>
</dbReference>
<dbReference type="InterPro" id="IPR051540">
    <property type="entry name" value="S-2-haloacid_dehalogenase"/>
</dbReference>
<reference evidence="5 6" key="1">
    <citation type="journal article" date="2013" name="Genome Announc.">
        <title>Draft Genome Sequence of an Alphaproteobacterium, Caenispirillum salinarum AK4(T), Isolated from a Solar Saltern.</title>
        <authorList>
            <person name="Khatri I."/>
            <person name="Singh A."/>
            <person name="Korpole S."/>
            <person name="Pinnaka A.K."/>
            <person name="Subramanian S."/>
        </authorList>
    </citation>
    <scope>NUCLEOTIDE SEQUENCE [LARGE SCALE GENOMIC DNA]</scope>
    <source>
        <strain evidence="5 6">AK4</strain>
    </source>
</reference>
<dbReference type="Gene3D" id="1.10.150.240">
    <property type="entry name" value="Putative phosphatase, domain 2"/>
    <property type="match status" value="1"/>
</dbReference>
<dbReference type="SFLD" id="SFLDS00003">
    <property type="entry name" value="Haloacid_Dehalogenase"/>
    <property type="match status" value="1"/>
</dbReference>
<dbReference type="AlphaFoldDB" id="K9H2W8"/>
<accession>K9H2W8</accession>
<gene>
    <name evidence="5" type="ORF">C882_3777</name>
</gene>
<comment type="similarity">
    <text evidence="1 3">Belongs to the HAD-like hydrolase superfamily. S-2-haloalkanoic acid dehalogenase family.</text>
</comment>
<dbReference type="RefSeq" id="WP_009539885.1">
    <property type="nucleotide sequence ID" value="NZ_ANHY01000006.1"/>
</dbReference>
<dbReference type="InterPro" id="IPR006328">
    <property type="entry name" value="2-HAD"/>
</dbReference>
<dbReference type="PATRIC" id="fig|1238182.3.peg.1440"/>
<evidence type="ECO:0000256" key="3">
    <source>
        <dbReference type="RuleBase" id="RU368077"/>
    </source>
</evidence>
<dbReference type="CDD" id="cd02588">
    <property type="entry name" value="HAD_L2-DEX"/>
    <property type="match status" value="1"/>
</dbReference>
<dbReference type="Gene3D" id="3.40.50.1000">
    <property type="entry name" value="HAD superfamily/HAD-like"/>
    <property type="match status" value="1"/>
</dbReference>